<gene>
    <name evidence="5" type="ORF">HNR65_003511</name>
</gene>
<dbReference type="AlphaFoldDB" id="A0A7W0CCD2"/>
<dbReference type="SUPFAM" id="SSF52402">
    <property type="entry name" value="Adenine nucleotide alpha hydrolases-like"/>
    <property type="match status" value="1"/>
</dbReference>
<dbReference type="Pfam" id="PF00582">
    <property type="entry name" value="Usp"/>
    <property type="match status" value="1"/>
</dbReference>
<dbReference type="RefSeq" id="WP_181552764.1">
    <property type="nucleotide sequence ID" value="NZ_JACDUS010000017.1"/>
</dbReference>
<dbReference type="PANTHER" id="PTHR46268:SF27">
    <property type="entry name" value="UNIVERSAL STRESS PROTEIN RV2623"/>
    <property type="match status" value="1"/>
</dbReference>
<feature type="domain" description="UspA" evidence="4">
    <location>
        <begin position="8"/>
        <end position="170"/>
    </location>
</feature>
<dbReference type="InterPro" id="IPR014729">
    <property type="entry name" value="Rossmann-like_a/b/a_fold"/>
</dbReference>
<keyword evidence="3" id="KW-0067">ATP-binding</keyword>
<keyword evidence="2" id="KW-0547">Nucleotide-binding</keyword>
<dbReference type="InterPro" id="IPR006015">
    <property type="entry name" value="Universal_stress_UspA"/>
</dbReference>
<proteinExistence type="inferred from homology"/>
<evidence type="ECO:0000256" key="3">
    <source>
        <dbReference type="ARBA" id="ARBA00022840"/>
    </source>
</evidence>
<evidence type="ECO:0000259" key="4">
    <source>
        <dbReference type="Pfam" id="PF00582"/>
    </source>
</evidence>
<dbReference type="PRINTS" id="PR01438">
    <property type="entry name" value="UNVRSLSTRESS"/>
</dbReference>
<dbReference type="GO" id="GO:0005524">
    <property type="term" value="F:ATP binding"/>
    <property type="evidence" value="ECO:0007669"/>
    <property type="project" value="UniProtKB-KW"/>
</dbReference>
<keyword evidence="6" id="KW-1185">Reference proteome</keyword>
<dbReference type="Proteomes" id="UP000525298">
    <property type="component" value="Unassembled WGS sequence"/>
</dbReference>
<dbReference type="Gene3D" id="3.40.50.620">
    <property type="entry name" value="HUPs"/>
    <property type="match status" value="1"/>
</dbReference>
<sequence>MKIRNMDIKTILYTTDLSDTALHAFSYAASFADAYNSRLIILHVIEDYPAIEPSLKNLLHEEQWKAIKEKHIRDTRETLSGKSRDNRIVQEVLTRFSENAKAGRYGKTAASDEVMVLFGNPVEKIIETSKEKNCDLIVMGTHGHGLLQNLLGTTTHKVLSESKIPVVAVPIDQ</sequence>
<evidence type="ECO:0000256" key="2">
    <source>
        <dbReference type="ARBA" id="ARBA00022741"/>
    </source>
</evidence>
<name>A0A7W0CCD2_9BACT</name>
<dbReference type="PANTHER" id="PTHR46268">
    <property type="entry name" value="STRESS RESPONSE PROTEIN NHAX"/>
    <property type="match status" value="1"/>
</dbReference>
<reference evidence="5 6" key="1">
    <citation type="submission" date="2020-07" db="EMBL/GenBank/DDBJ databases">
        <title>Genomic Encyclopedia of Type Strains, Phase IV (KMG-IV): sequencing the most valuable type-strain genomes for metagenomic binning, comparative biology and taxonomic classification.</title>
        <authorList>
            <person name="Goeker M."/>
        </authorList>
    </citation>
    <scope>NUCLEOTIDE SEQUENCE [LARGE SCALE GENOMIC DNA]</scope>
    <source>
        <strain evidence="5 6">DSM 17721</strain>
    </source>
</reference>
<evidence type="ECO:0000313" key="6">
    <source>
        <dbReference type="Proteomes" id="UP000525298"/>
    </source>
</evidence>
<evidence type="ECO:0000313" key="5">
    <source>
        <dbReference type="EMBL" id="MBA2883150.1"/>
    </source>
</evidence>
<protein>
    <submittedName>
        <fullName evidence="5">Nucleotide-binding universal stress UspA family protein</fullName>
    </submittedName>
</protein>
<accession>A0A7W0CCD2</accession>
<comment type="similarity">
    <text evidence="1">Belongs to the universal stress protein A family.</text>
</comment>
<dbReference type="InterPro" id="IPR006016">
    <property type="entry name" value="UspA"/>
</dbReference>
<evidence type="ECO:0000256" key="1">
    <source>
        <dbReference type="ARBA" id="ARBA00008791"/>
    </source>
</evidence>
<organism evidence="5 6">
    <name type="scientific">Desulfosalsimonas propionicica</name>
    <dbReference type="NCBI Taxonomy" id="332175"/>
    <lineage>
        <taxon>Bacteria</taxon>
        <taxon>Pseudomonadati</taxon>
        <taxon>Thermodesulfobacteriota</taxon>
        <taxon>Desulfobacteria</taxon>
        <taxon>Desulfobacterales</taxon>
        <taxon>Desulfosalsimonadaceae</taxon>
        <taxon>Desulfosalsimonas</taxon>
    </lineage>
</organism>
<dbReference type="EMBL" id="JACDUS010000017">
    <property type="protein sequence ID" value="MBA2883150.1"/>
    <property type="molecule type" value="Genomic_DNA"/>
</dbReference>
<comment type="caution">
    <text evidence="5">The sequence shown here is derived from an EMBL/GenBank/DDBJ whole genome shotgun (WGS) entry which is preliminary data.</text>
</comment>
<dbReference type="CDD" id="cd00293">
    <property type="entry name" value="USP-like"/>
    <property type="match status" value="1"/>
</dbReference>